<evidence type="ECO:0000256" key="1">
    <source>
        <dbReference type="ARBA" id="ARBA00004477"/>
    </source>
</evidence>
<evidence type="ECO:0000256" key="5">
    <source>
        <dbReference type="ARBA" id="ARBA00022824"/>
    </source>
</evidence>
<evidence type="ECO:0000313" key="8">
    <source>
        <dbReference type="Proteomes" id="UP000050741"/>
    </source>
</evidence>
<keyword evidence="4" id="KW-0812">Transmembrane</keyword>
<name>A0A183BUS2_GLOPA</name>
<reference evidence="9" key="2">
    <citation type="submission" date="2016-06" db="UniProtKB">
        <authorList>
            <consortium name="WormBaseParasite"/>
        </authorList>
    </citation>
    <scope>IDENTIFICATION</scope>
</reference>
<dbReference type="GO" id="GO:0005789">
    <property type="term" value="C:endoplasmic reticulum membrane"/>
    <property type="evidence" value="ECO:0007669"/>
    <property type="project" value="UniProtKB-SubCell"/>
</dbReference>
<keyword evidence="2" id="KW-0328">Glycosyltransferase</keyword>
<keyword evidence="3" id="KW-0808">Transferase</keyword>
<comment type="subcellular location">
    <subcellularLocation>
        <location evidence="1">Endoplasmic reticulum membrane</location>
        <topology evidence="1">Multi-pass membrane protein</topology>
    </subcellularLocation>
</comment>
<dbReference type="Pfam" id="PF03901">
    <property type="entry name" value="Glyco_transf_22"/>
    <property type="match status" value="1"/>
</dbReference>
<keyword evidence="7" id="KW-0472">Membrane</keyword>
<dbReference type="Proteomes" id="UP000050741">
    <property type="component" value="Unassembled WGS sequence"/>
</dbReference>
<keyword evidence="5" id="KW-0256">Endoplasmic reticulum</keyword>
<dbReference type="GO" id="GO:0016757">
    <property type="term" value="F:glycosyltransferase activity"/>
    <property type="evidence" value="ECO:0007669"/>
    <property type="project" value="UniProtKB-KW"/>
</dbReference>
<dbReference type="WBParaSite" id="GPLIN_000435800">
    <property type="protein sequence ID" value="GPLIN_000435800"/>
    <property type="gene ID" value="GPLIN_000435800"/>
</dbReference>
<dbReference type="AlphaFoldDB" id="A0A183BUS2"/>
<organism evidence="8 9">
    <name type="scientific">Globodera pallida</name>
    <name type="common">Potato cyst nematode worm</name>
    <name type="synonym">Heterodera pallida</name>
    <dbReference type="NCBI Taxonomy" id="36090"/>
    <lineage>
        <taxon>Eukaryota</taxon>
        <taxon>Metazoa</taxon>
        <taxon>Ecdysozoa</taxon>
        <taxon>Nematoda</taxon>
        <taxon>Chromadorea</taxon>
        <taxon>Rhabditida</taxon>
        <taxon>Tylenchina</taxon>
        <taxon>Tylenchomorpha</taxon>
        <taxon>Tylenchoidea</taxon>
        <taxon>Heteroderidae</taxon>
        <taxon>Heteroderinae</taxon>
        <taxon>Globodera</taxon>
    </lineage>
</organism>
<dbReference type="InterPro" id="IPR005599">
    <property type="entry name" value="GPI_mannosylTrfase"/>
</dbReference>
<evidence type="ECO:0000256" key="4">
    <source>
        <dbReference type="ARBA" id="ARBA00022692"/>
    </source>
</evidence>
<protein>
    <submittedName>
        <fullName evidence="9">Mannosyltransferase</fullName>
    </submittedName>
</protein>
<sequence length="156" mass="16837">MLSLSDVRRAGNSVGRAFLLFSLLSPAMFGASCAFLPSSFSMALNALAMALWLREKWFLSTFLTASNKIWFDGVSRISEVLHMVQTSLAGEGHVYEGMLRGGQNAVATVRVDDADFVKLIGGQLDATRCACARKMGSAGEVLHMVQTSLVEDSLAR</sequence>
<evidence type="ECO:0000256" key="7">
    <source>
        <dbReference type="ARBA" id="ARBA00023136"/>
    </source>
</evidence>
<evidence type="ECO:0000313" key="9">
    <source>
        <dbReference type="WBParaSite" id="GPLIN_000435800"/>
    </source>
</evidence>
<evidence type="ECO:0000256" key="6">
    <source>
        <dbReference type="ARBA" id="ARBA00022989"/>
    </source>
</evidence>
<reference evidence="8" key="1">
    <citation type="submission" date="2014-05" db="EMBL/GenBank/DDBJ databases">
        <title>The genome and life-stage specific transcriptomes of Globodera pallida elucidate key aspects of plant parasitism by a cyst nematode.</title>
        <authorList>
            <person name="Cotton J.A."/>
            <person name="Lilley C.J."/>
            <person name="Jones L.M."/>
            <person name="Kikuchi T."/>
            <person name="Reid A.J."/>
            <person name="Thorpe P."/>
            <person name="Tsai I.J."/>
            <person name="Beasley H."/>
            <person name="Blok V."/>
            <person name="Cock P.J.A."/>
            <person name="Van den Akker S.E."/>
            <person name="Holroyd N."/>
            <person name="Hunt M."/>
            <person name="Mantelin S."/>
            <person name="Naghra H."/>
            <person name="Pain A."/>
            <person name="Palomares-Rius J.E."/>
            <person name="Zarowiecki M."/>
            <person name="Berriman M."/>
            <person name="Jones J.T."/>
            <person name="Urwin P.E."/>
        </authorList>
    </citation>
    <scope>NUCLEOTIDE SEQUENCE [LARGE SCALE GENOMIC DNA]</scope>
    <source>
        <strain evidence="8">Lindley</strain>
    </source>
</reference>
<dbReference type="InterPro" id="IPR036527">
    <property type="entry name" value="SCP2_sterol-bd_dom_sf"/>
</dbReference>
<dbReference type="SUPFAM" id="SSF55718">
    <property type="entry name" value="SCP-like"/>
    <property type="match status" value="1"/>
</dbReference>
<evidence type="ECO:0000256" key="2">
    <source>
        <dbReference type="ARBA" id="ARBA00022676"/>
    </source>
</evidence>
<keyword evidence="8" id="KW-1185">Reference proteome</keyword>
<evidence type="ECO:0000256" key="3">
    <source>
        <dbReference type="ARBA" id="ARBA00022679"/>
    </source>
</evidence>
<keyword evidence="6" id="KW-1133">Transmembrane helix</keyword>
<proteinExistence type="predicted"/>
<accession>A0A183BUS2</accession>